<dbReference type="STRING" id="665467.SAMN02982931_01501"/>
<evidence type="ECO:0000256" key="6">
    <source>
        <dbReference type="RuleBase" id="RU003560"/>
    </source>
</evidence>
<dbReference type="Gene3D" id="3.90.1150.10">
    <property type="entry name" value="Aspartate Aminotransferase, domain 1"/>
    <property type="match status" value="1"/>
</dbReference>
<keyword evidence="4 7" id="KW-0032">Aminotransferase</keyword>
<dbReference type="CDD" id="cd00610">
    <property type="entry name" value="OAT_like"/>
    <property type="match status" value="1"/>
</dbReference>
<dbReference type="SUPFAM" id="SSF53383">
    <property type="entry name" value="PLP-dependent transferases"/>
    <property type="match status" value="1"/>
</dbReference>
<dbReference type="InterPro" id="IPR005814">
    <property type="entry name" value="Aminotrans_3"/>
</dbReference>
<sequence>MTAIRNYDLPGPKARAVLETQAKFLSPSISTPMPLVWERAEDCRVYDVDGNDFIDFTSGVLVANTGHCHPKVVKAIQDQAGLLLNCYDSAHPLRSAFVERLAGLMPEDLDRVLLLSSGSEAIDAALKMARVSTGRDEIIGFDGAFHGRTYGAMSAGGLAGARQGFGPFLPGILRAPFPDYYRMQPGETPESVDAHCLAALEQLLLSQSNGDVAALITETYQGGGGSLVPSARFMRGVRDFCDRHGILLILDEVQASFGRTGRLFAFEHFDIVPDIVVVGKGIASGLPVAAVVARTPIMAGLKPGSLSSTFGGNPLACAAGLASIDVIVEDDLSGNAARIGTHMTGRLKALMERHRLVGDIRGMGLSLAIEFVIDKETKQPNPEVARGFVEHLLRSGLCVMAPIGRNGNVLRIAPPLTITRELADEGLDIIEASLQAF</sequence>
<organism evidence="7 8">
    <name type="scientific">Bauldia litoralis</name>
    <dbReference type="NCBI Taxonomy" id="665467"/>
    <lineage>
        <taxon>Bacteria</taxon>
        <taxon>Pseudomonadati</taxon>
        <taxon>Pseudomonadota</taxon>
        <taxon>Alphaproteobacteria</taxon>
        <taxon>Hyphomicrobiales</taxon>
        <taxon>Kaistiaceae</taxon>
        <taxon>Bauldia</taxon>
    </lineage>
</organism>
<dbReference type="PANTHER" id="PTHR11986">
    <property type="entry name" value="AMINOTRANSFERASE CLASS III"/>
    <property type="match status" value="1"/>
</dbReference>
<keyword evidence="8" id="KW-1185">Reference proteome</keyword>
<dbReference type="InterPro" id="IPR015424">
    <property type="entry name" value="PyrdxlP-dep_Trfase"/>
</dbReference>
<accession>A0A1G6BIS7</accession>
<dbReference type="Pfam" id="PF00202">
    <property type="entry name" value="Aminotran_3"/>
    <property type="match status" value="1"/>
</dbReference>
<protein>
    <submittedName>
        <fullName evidence="7">4-aminobutyrate aminotransferase</fullName>
    </submittedName>
</protein>
<dbReference type="InterPro" id="IPR050103">
    <property type="entry name" value="Class-III_PLP-dep_AT"/>
</dbReference>
<dbReference type="PIRSF" id="PIRSF000521">
    <property type="entry name" value="Transaminase_4ab_Lys_Orn"/>
    <property type="match status" value="1"/>
</dbReference>
<evidence type="ECO:0000256" key="5">
    <source>
        <dbReference type="ARBA" id="ARBA00022898"/>
    </source>
</evidence>
<dbReference type="InterPro" id="IPR015421">
    <property type="entry name" value="PyrdxlP-dep_Trfase_major"/>
</dbReference>
<dbReference type="GO" id="GO:0042802">
    <property type="term" value="F:identical protein binding"/>
    <property type="evidence" value="ECO:0007669"/>
    <property type="project" value="TreeGrafter"/>
</dbReference>
<reference evidence="7 8" key="1">
    <citation type="submission" date="2016-10" db="EMBL/GenBank/DDBJ databases">
        <authorList>
            <person name="de Groot N.N."/>
        </authorList>
    </citation>
    <scope>NUCLEOTIDE SEQUENCE [LARGE SCALE GENOMIC DNA]</scope>
    <source>
        <strain evidence="7 8">ATCC 35022</strain>
    </source>
</reference>
<keyword evidence="5 6" id="KW-0663">Pyridoxal phosphate</keyword>
<dbReference type="GO" id="GO:0008483">
    <property type="term" value="F:transaminase activity"/>
    <property type="evidence" value="ECO:0007669"/>
    <property type="project" value="UniProtKB-KW"/>
</dbReference>
<keyword evidence="7" id="KW-0808">Transferase</keyword>
<dbReference type="PANTHER" id="PTHR11986:SF58">
    <property type="entry name" value="LEUCINE_METHIONINE RACEMASE"/>
    <property type="match status" value="1"/>
</dbReference>
<evidence type="ECO:0000313" key="7">
    <source>
        <dbReference type="EMBL" id="SDB20493.1"/>
    </source>
</evidence>
<dbReference type="EMBL" id="FMXQ01000003">
    <property type="protein sequence ID" value="SDB20493.1"/>
    <property type="molecule type" value="Genomic_DNA"/>
</dbReference>
<dbReference type="GO" id="GO:0030170">
    <property type="term" value="F:pyridoxal phosphate binding"/>
    <property type="evidence" value="ECO:0007669"/>
    <property type="project" value="InterPro"/>
</dbReference>
<evidence type="ECO:0000313" key="8">
    <source>
        <dbReference type="Proteomes" id="UP000199071"/>
    </source>
</evidence>
<evidence type="ECO:0000256" key="2">
    <source>
        <dbReference type="ARBA" id="ARBA00008954"/>
    </source>
</evidence>
<evidence type="ECO:0000256" key="1">
    <source>
        <dbReference type="ARBA" id="ARBA00001933"/>
    </source>
</evidence>
<dbReference type="Gene3D" id="3.40.640.10">
    <property type="entry name" value="Type I PLP-dependent aspartate aminotransferase-like (Major domain)"/>
    <property type="match status" value="1"/>
</dbReference>
<comment type="similarity">
    <text evidence="2 6">Belongs to the class-III pyridoxal-phosphate-dependent aminotransferase family.</text>
</comment>
<dbReference type="InterPro" id="IPR015422">
    <property type="entry name" value="PyrdxlP-dep_Trfase_small"/>
</dbReference>
<dbReference type="OrthoDB" id="9801834at2"/>
<evidence type="ECO:0000256" key="3">
    <source>
        <dbReference type="ARBA" id="ARBA00022571"/>
    </source>
</evidence>
<dbReference type="FunFam" id="3.40.640.10:FF:000004">
    <property type="entry name" value="Acetylornithine aminotransferase"/>
    <property type="match status" value="1"/>
</dbReference>
<comment type="cofactor">
    <cofactor evidence="1">
        <name>pyridoxal 5'-phosphate</name>
        <dbReference type="ChEBI" id="CHEBI:597326"/>
    </cofactor>
</comment>
<dbReference type="AlphaFoldDB" id="A0A1G6BIS7"/>
<keyword evidence="3" id="KW-0055">Arginine biosynthesis</keyword>
<proteinExistence type="inferred from homology"/>
<gene>
    <name evidence="7" type="ORF">SAMN02982931_01501</name>
</gene>
<dbReference type="RefSeq" id="WP_090875804.1">
    <property type="nucleotide sequence ID" value="NZ_FMXQ01000003.1"/>
</dbReference>
<dbReference type="GO" id="GO:0006526">
    <property type="term" value="P:L-arginine biosynthetic process"/>
    <property type="evidence" value="ECO:0007669"/>
    <property type="project" value="UniProtKB-KW"/>
</dbReference>
<keyword evidence="3" id="KW-0028">Amino-acid biosynthesis</keyword>
<dbReference type="Proteomes" id="UP000199071">
    <property type="component" value="Unassembled WGS sequence"/>
</dbReference>
<name>A0A1G6BIS7_9HYPH</name>
<evidence type="ECO:0000256" key="4">
    <source>
        <dbReference type="ARBA" id="ARBA00022576"/>
    </source>
</evidence>